<dbReference type="PANTHER" id="PTHR43784">
    <property type="entry name" value="GDSL-LIKE LIPASE/ACYLHYDROLASE, PUTATIVE (AFU_ORTHOLOGUE AFUA_2G00820)-RELATED"/>
    <property type="match status" value="1"/>
</dbReference>
<gene>
    <name evidence="2" type="ORF">GCM10007901_16480</name>
</gene>
<evidence type="ECO:0000313" key="2">
    <source>
        <dbReference type="EMBL" id="GLQ92697.1"/>
    </source>
</evidence>
<sequence length="210" mass="23313">MQNRAEHPLRYLALGDSYTIGEDVPAQARWPMQLVEKLRKQRIAVGDPQIVAVTGWTTDELSAGMDQAAFAPGYDLVTLLIGVNNQYRGRPAEEYREQFRALLMRAVTLADRHAERVVVVSIPDWGVTPFGYASGRDRRQIAHELDDFNAIARDEATETGAHFVNITGISREHAGLVASDGLHPSGAQYALWTEAIEPVVTEAMRHLSHL</sequence>
<dbReference type="Gene3D" id="3.40.50.1110">
    <property type="entry name" value="SGNH hydrolase"/>
    <property type="match status" value="1"/>
</dbReference>
<organism evidence="2 3">
    <name type="scientific">Dyella acidisoli</name>
    <dbReference type="NCBI Taxonomy" id="1867834"/>
    <lineage>
        <taxon>Bacteria</taxon>
        <taxon>Pseudomonadati</taxon>
        <taxon>Pseudomonadota</taxon>
        <taxon>Gammaproteobacteria</taxon>
        <taxon>Lysobacterales</taxon>
        <taxon>Rhodanobacteraceae</taxon>
        <taxon>Dyella</taxon>
    </lineage>
</organism>
<proteinExistence type="predicted"/>
<keyword evidence="3" id="KW-1185">Reference proteome</keyword>
<evidence type="ECO:0000259" key="1">
    <source>
        <dbReference type="Pfam" id="PF13472"/>
    </source>
</evidence>
<protein>
    <submittedName>
        <fullName evidence="2">Lysophospholipase</fullName>
    </submittedName>
</protein>
<dbReference type="Pfam" id="PF13472">
    <property type="entry name" value="Lipase_GDSL_2"/>
    <property type="match status" value="1"/>
</dbReference>
<dbReference type="RefSeq" id="WP_284320415.1">
    <property type="nucleotide sequence ID" value="NZ_BSOB01000010.1"/>
</dbReference>
<dbReference type="PANTHER" id="PTHR43784:SF2">
    <property type="entry name" value="GDSL-LIKE LIPASE_ACYLHYDROLASE, PUTATIVE (AFU_ORTHOLOGUE AFUA_2G00820)-RELATED"/>
    <property type="match status" value="1"/>
</dbReference>
<dbReference type="InterPro" id="IPR036514">
    <property type="entry name" value="SGNH_hydro_sf"/>
</dbReference>
<comment type="caution">
    <text evidence="2">The sequence shown here is derived from an EMBL/GenBank/DDBJ whole genome shotgun (WGS) entry which is preliminary data.</text>
</comment>
<dbReference type="CDD" id="cd01832">
    <property type="entry name" value="SGNH_hydrolase_like_1"/>
    <property type="match status" value="1"/>
</dbReference>
<reference evidence="3" key="1">
    <citation type="journal article" date="2019" name="Int. J. Syst. Evol. Microbiol.">
        <title>The Global Catalogue of Microorganisms (GCM) 10K type strain sequencing project: providing services to taxonomists for standard genome sequencing and annotation.</title>
        <authorList>
            <consortium name="The Broad Institute Genomics Platform"/>
            <consortium name="The Broad Institute Genome Sequencing Center for Infectious Disease"/>
            <person name="Wu L."/>
            <person name="Ma J."/>
        </authorList>
    </citation>
    <scope>NUCLEOTIDE SEQUENCE [LARGE SCALE GENOMIC DNA]</scope>
    <source>
        <strain evidence="3">NBRC 111980</strain>
    </source>
</reference>
<accession>A0ABQ5XMW5</accession>
<feature type="domain" description="SGNH hydrolase-type esterase" evidence="1">
    <location>
        <begin position="13"/>
        <end position="191"/>
    </location>
</feature>
<dbReference type="InterPro" id="IPR013830">
    <property type="entry name" value="SGNH_hydro"/>
</dbReference>
<dbReference type="InterPro" id="IPR053140">
    <property type="entry name" value="GDSL_Rv0518-like"/>
</dbReference>
<name>A0ABQ5XMW5_9GAMM</name>
<evidence type="ECO:0000313" key="3">
    <source>
        <dbReference type="Proteomes" id="UP001156670"/>
    </source>
</evidence>
<dbReference type="Proteomes" id="UP001156670">
    <property type="component" value="Unassembled WGS sequence"/>
</dbReference>
<dbReference type="EMBL" id="BSOB01000010">
    <property type="protein sequence ID" value="GLQ92697.1"/>
    <property type="molecule type" value="Genomic_DNA"/>
</dbReference>
<dbReference type="SUPFAM" id="SSF52266">
    <property type="entry name" value="SGNH hydrolase"/>
    <property type="match status" value="1"/>
</dbReference>